<dbReference type="InterPro" id="IPR013217">
    <property type="entry name" value="Methyltransf_12"/>
</dbReference>
<dbReference type="Pfam" id="PF08242">
    <property type="entry name" value="Methyltransf_12"/>
    <property type="match status" value="1"/>
</dbReference>
<evidence type="ECO:0000256" key="12">
    <source>
        <dbReference type="SAM" id="MobiDB-lite"/>
    </source>
</evidence>
<feature type="compositionally biased region" description="Polar residues" evidence="12">
    <location>
        <begin position="330"/>
        <end position="339"/>
    </location>
</feature>
<evidence type="ECO:0000256" key="1">
    <source>
        <dbReference type="ARBA" id="ARBA00004496"/>
    </source>
</evidence>
<dbReference type="CDD" id="cd02440">
    <property type="entry name" value="AdoMet_MTases"/>
    <property type="match status" value="1"/>
</dbReference>
<feature type="compositionally biased region" description="Low complexity" evidence="12">
    <location>
        <begin position="308"/>
        <end position="325"/>
    </location>
</feature>
<dbReference type="GO" id="GO:0046500">
    <property type="term" value="P:S-adenosylmethionine metabolic process"/>
    <property type="evidence" value="ECO:0007669"/>
    <property type="project" value="TreeGrafter"/>
</dbReference>
<evidence type="ECO:0000313" key="15">
    <source>
        <dbReference type="Proteomes" id="UP000479190"/>
    </source>
</evidence>
<dbReference type="GO" id="GO:0006111">
    <property type="term" value="P:regulation of gluconeogenesis"/>
    <property type="evidence" value="ECO:0007669"/>
    <property type="project" value="TreeGrafter"/>
</dbReference>
<evidence type="ECO:0000256" key="9">
    <source>
        <dbReference type="ARBA" id="ARBA00022691"/>
    </source>
</evidence>
<keyword evidence="10" id="KW-0290">Folate-binding</keyword>
<evidence type="ECO:0000256" key="6">
    <source>
        <dbReference type="ARBA" id="ARBA00022553"/>
    </source>
</evidence>
<dbReference type="PANTHER" id="PTHR16458:SF2">
    <property type="entry name" value="GLYCINE N-METHYLTRANSFERASE"/>
    <property type="match status" value="1"/>
</dbReference>
<keyword evidence="9" id="KW-0949">S-adenosyl-L-methionine</keyword>
<dbReference type="Proteomes" id="UP000479190">
    <property type="component" value="Unassembled WGS sequence"/>
</dbReference>
<accession>A0A6H5I1J0</accession>
<organism evidence="14 15">
    <name type="scientific">Trichogramma brassicae</name>
    <dbReference type="NCBI Taxonomy" id="86971"/>
    <lineage>
        <taxon>Eukaryota</taxon>
        <taxon>Metazoa</taxon>
        <taxon>Ecdysozoa</taxon>
        <taxon>Arthropoda</taxon>
        <taxon>Hexapoda</taxon>
        <taxon>Insecta</taxon>
        <taxon>Pterygota</taxon>
        <taxon>Neoptera</taxon>
        <taxon>Endopterygota</taxon>
        <taxon>Hymenoptera</taxon>
        <taxon>Apocrita</taxon>
        <taxon>Proctotrupomorpha</taxon>
        <taxon>Chalcidoidea</taxon>
        <taxon>Trichogrammatidae</taxon>
        <taxon>Trichogramma</taxon>
    </lineage>
</organism>
<dbReference type="PROSITE" id="PS51600">
    <property type="entry name" value="SAM_GNMT"/>
    <property type="match status" value="1"/>
</dbReference>
<evidence type="ECO:0000259" key="13">
    <source>
        <dbReference type="Pfam" id="PF08242"/>
    </source>
</evidence>
<dbReference type="FunFam" id="3.40.50.150:FF:000113">
    <property type="entry name" value="Glycine N-methyltransferase"/>
    <property type="match status" value="1"/>
</dbReference>
<proteinExistence type="predicted"/>
<comment type="catalytic activity">
    <reaction evidence="11">
        <text>glycine + S-adenosyl-L-methionine = sarcosine + S-adenosyl-L-homocysteine + H(+)</text>
        <dbReference type="Rhea" id="RHEA:19937"/>
        <dbReference type="ChEBI" id="CHEBI:15378"/>
        <dbReference type="ChEBI" id="CHEBI:57305"/>
        <dbReference type="ChEBI" id="CHEBI:57433"/>
        <dbReference type="ChEBI" id="CHEBI:57856"/>
        <dbReference type="ChEBI" id="CHEBI:59789"/>
        <dbReference type="EC" id="2.1.1.20"/>
    </reaction>
    <physiologicalReaction direction="left-to-right" evidence="11">
        <dbReference type="Rhea" id="RHEA:19938"/>
    </physiologicalReaction>
</comment>
<evidence type="ECO:0000313" key="14">
    <source>
        <dbReference type="EMBL" id="CAB0030118.1"/>
    </source>
</evidence>
<comment type="subunit">
    <text evidence="2">Homotetramer.</text>
</comment>
<dbReference type="AlphaFoldDB" id="A0A6H5I1J0"/>
<dbReference type="SUPFAM" id="SSF53335">
    <property type="entry name" value="S-adenosyl-L-methionine-dependent methyltransferases"/>
    <property type="match status" value="1"/>
</dbReference>
<dbReference type="OrthoDB" id="3647at2759"/>
<dbReference type="Gene3D" id="3.30.46.10">
    <property type="entry name" value="Glycine N-methyltransferase, chain A, domain 1"/>
    <property type="match status" value="1"/>
</dbReference>
<reference evidence="14 15" key="1">
    <citation type="submission" date="2020-02" db="EMBL/GenBank/DDBJ databases">
        <authorList>
            <person name="Ferguson B K."/>
        </authorList>
    </citation>
    <scope>NUCLEOTIDE SEQUENCE [LARGE SCALE GENOMIC DNA]</scope>
</reference>
<feature type="domain" description="Methyltransferase type 12" evidence="13">
    <location>
        <begin position="69"/>
        <end position="180"/>
    </location>
</feature>
<evidence type="ECO:0000256" key="2">
    <source>
        <dbReference type="ARBA" id="ARBA00011881"/>
    </source>
</evidence>
<dbReference type="GO" id="GO:0032259">
    <property type="term" value="P:methylation"/>
    <property type="evidence" value="ECO:0007669"/>
    <property type="project" value="UniProtKB-KW"/>
</dbReference>
<protein>
    <recommendedName>
        <fullName evidence="4">Glycine N-methyltransferase</fullName>
        <ecNumber evidence="3">2.1.1.20</ecNumber>
    </recommendedName>
</protein>
<dbReference type="GO" id="GO:0005542">
    <property type="term" value="F:folic acid binding"/>
    <property type="evidence" value="ECO:0007669"/>
    <property type="project" value="UniProtKB-KW"/>
</dbReference>
<evidence type="ECO:0000256" key="3">
    <source>
        <dbReference type="ARBA" id="ARBA00011999"/>
    </source>
</evidence>
<dbReference type="InterPro" id="IPR029063">
    <property type="entry name" value="SAM-dependent_MTases_sf"/>
</dbReference>
<dbReference type="GO" id="GO:1904047">
    <property type="term" value="F:S-adenosyl-L-methionine binding"/>
    <property type="evidence" value="ECO:0007669"/>
    <property type="project" value="TreeGrafter"/>
</dbReference>
<keyword evidence="7" id="KW-0489">Methyltransferase</keyword>
<dbReference type="GO" id="GO:0042802">
    <property type="term" value="F:identical protein binding"/>
    <property type="evidence" value="ECO:0007669"/>
    <property type="project" value="TreeGrafter"/>
</dbReference>
<dbReference type="GO" id="GO:0005829">
    <property type="term" value="C:cytosol"/>
    <property type="evidence" value="ECO:0007669"/>
    <property type="project" value="TreeGrafter"/>
</dbReference>
<dbReference type="GO" id="GO:0051289">
    <property type="term" value="P:protein homotetramerization"/>
    <property type="evidence" value="ECO:0007669"/>
    <property type="project" value="TreeGrafter"/>
</dbReference>
<evidence type="ECO:0000256" key="10">
    <source>
        <dbReference type="ARBA" id="ARBA00022954"/>
    </source>
</evidence>
<dbReference type="GO" id="GO:0016594">
    <property type="term" value="F:glycine binding"/>
    <property type="evidence" value="ECO:0007669"/>
    <property type="project" value="TreeGrafter"/>
</dbReference>
<keyword evidence="15" id="KW-1185">Reference proteome</keyword>
<keyword evidence="5" id="KW-0963">Cytoplasm</keyword>
<dbReference type="GO" id="GO:0017174">
    <property type="term" value="F:glycine N-methyltransferase activity"/>
    <property type="evidence" value="ECO:0007669"/>
    <property type="project" value="UniProtKB-EC"/>
</dbReference>
<dbReference type="GO" id="GO:0006730">
    <property type="term" value="P:one-carbon metabolic process"/>
    <property type="evidence" value="ECO:0007669"/>
    <property type="project" value="TreeGrafter"/>
</dbReference>
<comment type="subcellular location">
    <subcellularLocation>
        <location evidence="1">Cytoplasm</location>
    </subcellularLocation>
</comment>
<dbReference type="EC" id="2.1.1.20" evidence="3"/>
<dbReference type="InterPro" id="IPR014369">
    <property type="entry name" value="Gly/Sar_N_MeTrfase"/>
</dbReference>
<dbReference type="GO" id="GO:0046498">
    <property type="term" value="P:S-adenosylhomocysteine metabolic process"/>
    <property type="evidence" value="ECO:0007669"/>
    <property type="project" value="TreeGrafter"/>
</dbReference>
<keyword evidence="8" id="KW-0808">Transferase</keyword>
<name>A0A6H5I1J0_9HYME</name>
<evidence type="ECO:0000256" key="5">
    <source>
        <dbReference type="ARBA" id="ARBA00022490"/>
    </source>
</evidence>
<dbReference type="Gene3D" id="3.40.50.150">
    <property type="entry name" value="Vaccinia Virus protein VP39"/>
    <property type="match status" value="1"/>
</dbReference>
<dbReference type="EMBL" id="CADCXV010000424">
    <property type="protein sequence ID" value="CAB0030118.1"/>
    <property type="molecule type" value="Genomic_DNA"/>
</dbReference>
<evidence type="ECO:0000256" key="8">
    <source>
        <dbReference type="ARBA" id="ARBA00022679"/>
    </source>
</evidence>
<dbReference type="GO" id="GO:1901052">
    <property type="term" value="P:sarcosine metabolic process"/>
    <property type="evidence" value="ECO:0007669"/>
    <property type="project" value="TreeGrafter"/>
</dbReference>
<evidence type="ECO:0000256" key="4">
    <source>
        <dbReference type="ARBA" id="ARBA00019972"/>
    </source>
</evidence>
<sequence>METTANSTTREVFHTRSLGTAAAGVKDQYADGIAAKVWEVFIGDRKQRKQNYKDFLVSLLRNKGVRRVLDVACGTGVDSIMLLEEGFEVVSVDASDKMLKHALKTRWERRKEKSFDEWIIEEANWLTLSDDISGLIGDGFDAVICLGNSFAHMLDSYGDQREQRQALSNFERCVKPGGLLLIDHRNYDYVIETGQCPTQCIYYNSKHLQSIVTSVLYTAGAPALVTLDYKISLNGVDKRDSPKKHQQQDQVSQFRLSYYPHKLEVFSAFLKAAFHSRAKHTIFADFKPLEQAKDPGFYIHSVIAAPPQASSSSSTTQATTTGAAADETTIVPTETSSTKGPEAAESDTLGLAEILSGAASMTLQQERESIERAIKYLQASLRSSMKATRNVIRAGGNLLVIVPKWGYNTVLNKEPIHKRPWWERISESSGPNPITVAATAAAAAEANRLEAEAAAIAAEAAAAAAAGNASASAAADVSVEGSVEGSAGAAAGGSVSVGVGSVGVSVGGSAAVRPTGSSTRKYDFLYHD</sequence>
<evidence type="ECO:0000256" key="11">
    <source>
        <dbReference type="ARBA" id="ARBA00048261"/>
    </source>
</evidence>
<gene>
    <name evidence="14" type="ORF">TBRA_LOCUS2134</name>
</gene>
<evidence type="ECO:0000256" key="7">
    <source>
        <dbReference type="ARBA" id="ARBA00022603"/>
    </source>
</evidence>
<keyword evidence="6" id="KW-0597">Phosphoprotein</keyword>
<dbReference type="PANTHER" id="PTHR16458">
    <property type="entry name" value="GLYCINE N-METHYLTRANSFERASE"/>
    <property type="match status" value="1"/>
</dbReference>
<feature type="region of interest" description="Disordered" evidence="12">
    <location>
        <begin position="308"/>
        <end position="345"/>
    </location>
</feature>